<dbReference type="Gene3D" id="3.10.580.10">
    <property type="entry name" value="CBS-domain"/>
    <property type="match status" value="1"/>
</dbReference>
<keyword evidence="2" id="KW-0813">Transport</keyword>
<dbReference type="Pfam" id="PF00654">
    <property type="entry name" value="Voltage_CLC"/>
    <property type="match status" value="1"/>
</dbReference>
<dbReference type="InterPro" id="IPR014743">
    <property type="entry name" value="Cl-channel_core"/>
</dbReference>
<evidence type="ECO:0000256" key="5">
    <source>
        <dbReference type="ARBA" id="ARBA00022989"/>
    </source>
</evidence>
<dbReference type="SUPFAM" id="SSF54631">
    <property type="entry name" value="CBS-domain pair"/>
    <property type="match status" value="1"/>
</dbReference>
<dbReference type="GO" id="GO:0005886">
    <property type="term" value="C:plasma membrane"/>
    <property type="evidence" value="ECO:0007669"/>
    <property type="project" value="TreeGrafter"/>
</dbReference>
<dbReference type="InterPro" id="IPR046342">
    <property type="entry name" value="CBS_dom_sf"/>
</dbReference>
<keyword evidence="8" id="KW-0868">Chloride</keyword>
<keyword evidence="6" id="KW-0406">Ion transport</keyword>
<dbReference type="GO" id="GO:0005247">
    <property type="term" value="F:voltage-gated chloride channel activity"/>
    <property type="evidence" value="ECO:0007669"/>
    <property type="project" value="TreeGrafter"/>
</dbReference>
<dbReference type="PANTHER" id="PTHR45720:SF10">
    <property type="entry name" value="CHLORIDE CHANNEL PROTEIN 2"/>
    <property type="match status" value="1"/>
</dbReference>
<evidence type="ECO:0000256" key="1">
    <source>
        <dbReference type="ARBA" id="ARBA00004141"/>
    </source>
</evidence>
<proteinExistence type="predicted"/>
<name>A0A9D4B760_DREPO</name>
<evidence type="ECO:0000256" key="3">
    <source>
        <dbReference type="ARBA" id="ARBA00022692"/>
    </source>
</evidence>
<keyword evidence="4" id="KW-0677">Repeat</keyword>
<dbReference type="PRINTS" id="PR00762">
    <property type="entry name" value="CLCHANNEL"/>
</dbReference>
<evidence type="ECO:0000256" key="8">
    <source>
        <dbReference type="ARBA" id="ARBA00023214"/>
    </source>
</evidence>
<dbReference type="EMBL" id="JAIWYP010000030">
    <property type="protein sequence ID" value="KAH3691755.1"/>
    <property type="molecule type" value="Genomic_DNA"/>
</dbReference>
<accession>A0A9D4B760</accession>
<dbReference type="Gene3D" id="1.10.3080.10">
    <property type="entry name" value="Clc chloride channel"/>
    <property type="match status" value="1"/>
</dbReference>
<evidence type="ECO:0000256" key="6">
    <source>
        <dbReference type="ARBA" id="ARBA00023065"/>
    </source>
</evidence>
<keyword evidence="3" id="KW-0812">Transmembrane</keyword>
<dbReference type="InterPro" id="IPR050970">
    <property type="entry name" value="Cl_channel_volt-gated"/>
</dbReference>
<organism evidence="9 10">
    <name type="scientific">Dreissena polymorpha</name>
    <name type="common">Zebra mussel</name>
    <name type="synonym">Mytilus polymorpha</name>
    <dbReference type="NCBI Taxonomy" id="45954"/>
    <lineage>
        <taxon>Eukaryota</taxon>
        <taxon>Metazoa</taxon>
        <taxon>Spiralia</taxon>
        <taxon>Lophotrochozoa</taxon>
        <taxon>Mollusca</taxon>
        <taxon>Bivalvia</taxon>
        <taxon>Autobranchia</taxon>
        <taxon>Heteroconchia</taxon>
        <taxon>Euheterodonta</taxon>
        <taxon>Imparidentia</taxon>
        <taxon>Neoheterodontei</taxon>
        <taxon>Myida</taxon>
        <taxon>Dreissenoidea</taxon>
        <taxon>Dreissenidae</taxon>
        <taxon>Dreissena</taxon>
    </lineage>
</organism>
<evidence type="ECO:0000313" key="9">
    <source>
        <dbReference type="EMBL" id="KAH3691755.1"/>
    </source>
</evidence>
<reference evidence="9" key="2">
    <citation type="submission" date="2020-11" db="EMBL/GenBank/DDBJ databases">
        <authorList>
            <person name="McCartney M.A."/>
            <person name="Auch B."/>
            <person name="Kono T."/>
            <person name="Mallez S."/>
            <person name="Becker A."/>
            <person name="Gohl D.M."/>
            <person name="Silverstein K.A.T."/>
            <person name="Koren S."/>
            <person name="Bechman K.B."/>
            <person name="Herman A."/>
            <person name="Abrahante J.E."/>
            <person name="Garbe J."/>
        </authorList>
    </citation>
    <scope>NUCLEOTIDE SEQUENCE</scope>
    <source>
        <strain evidence="9">Duluth1</strain>
        <tissue evidence="9">Whole animal</tissue>
    </source>
</reference>
<dbReference type="Proteomes" id="UP000828390">
    <property type="component" value="Unassembled WGS sequence"/>
</dbReference>
<comment type="subcellular location">
    <subcellularLocation>
        <location evidence="1">Membrane</location>
        <topology evidence="1">Multi-pass membrane protein</topology>
    </subcellularLocation>
</comment>
<keyword evidence="7" id="KW-0472">Membrane</keyword>
<keyword evidence="5" id="KW-1133">Transmembrane helix</keyword>
<reference evidence="9" key="1">
    <citation type="journal article" date="2019" name="bioRxiv">
        <title>The Genome of the Zebra Mussel, Dreissena polymorpha: A Resource for Invasive Species Research.</title>
        <authorList>
            <person name="McCartney M.A."/>
            <person name="Auch B."/>
            <person name="Kono T."/>
            <person name="Mallez S."/>
            <person name="Zhang Y."/>
            <person name="Obille A."/>
            <person name="Becker A."/>
            <person name="Abrahante J.E."/>
            <person name="Garbe J."/>
            <person name="Badalamenti J.P."/>
            <person name="Herman A."/>
            <person name="Mangelson H."/>
            <person name="Liachko I."/>
            <person name="Sullivan S."/>
            <person name="Sone E.D."/>
            <person name="Koren S."/>
            <person name="Silverstein K.A.T."/>
            <person name="Beckman K.B."/>
            <person name="Gohl D.M."/>
        </authorList>
    </citation>
    <scope>NUCLEOTIDE SEQUENCE</scope>
    <source>
        <strain evidence="9">Duluth1</strain>
        <tissue evidence="9">Whole animal</tissue>
    </source>
</reference>
<protein>
    <recommendedName>
        <fullName evidence="11">Chloride channel protein</fullName>
    </recommendedName>
</protein>
<evidence type="ECO:0000256" key="4">
    <source>
        <dbReference type="ARBA" id="ARBA00022737"/>
    </source>
</evidence>
<gene>
    <name evidence="9" type="ORF">DPMN_192286</name>
</gene>
<dbReference type="PANTHER" id="PTHR45720">
    <property type="entry name" value="CHLORIDE CHANNEL PROTEIN 2"/>
    <property type="match status" value="1"/>
</dbReference>
<feature type="non-terminal residue" evidence="9">
    <location>
        <position position="1"/>
    </location>
</feature>
<dbReference type="AlphaFoldDB" id="A0A9D4B760"/>
<dbReference type="InterPro" id="IPR001807">
    <property type="entry name" value="ClC"/>
</dbReference>
<dbReference type="SUPFAM" id="SSF81340">
    <property type="entry name" value="Clc chloride channel"/>
    <property type="match status" value="1"/>
</dbReference>
<evidence type="ECO:0008006" key="11">
    <source>
        <dbReference type="Google" id="ProtNLM"/>
    </source>
</evidence>
<evidence type="ECO:0000256" key="2">
    <source>
        <dbReference type="ARBA" id="ARBA00022448"/>
    </source>
</evidence>
<comment type="caution">
    <text evidence="9">The sequence shown here is derived from an EMBL/GenBank/DDBJ whole genome shotgun (WGS) entry which is preliminary data.</text>
</comment>
<evidence type="ECO:0000313" key="10">
    <source>
        <dbReference type="Proteomes" id="UP000828390"/>
    </source>
</evidence>
<keyword evidence="10" id="KW-1185">Reference proteome</keyword>
<sequence length="219" mass="23513">RDQTSAGHWNHPSTNIYVTLVLFIINNFWMAAICNTLPIPAGDTSIVDGVSVLTTGAAFGRLVGECMAAWFPNGVKTGDTIQKIIPGGYAVVGAAALSGSVTRTISTAVIVFEVTGQISHVLPAVIAVLLSNAVANFFQPSFFDSIINLKRLPYLPDIASAGSWSVYVEDIMVSQVSCIYFVSTFKELKEMLETSKHRTYPLVDSPGMIVGFSAVLVDY</sequence>
<evidence type="ECO:0000256" key="7">
    <source>
        <dbReference type="ARBA" id="ARBA00023136"/>
    </source>
</evidence>